<gene>
    <name evidence="3" type="ORF">H310_06828</name>
</gene>
<dbReference type="AlphaFoldDB" id="A0A024U4R6"/>
<dbReference type="OrthoDB" id="64904at2759"/>
<sequence>MRSSPLPKRSSDHPSRWLARIQERHPGLTHAQLSRQLRGPHRGNHVPWDQLALALAYIEPHPHDPLDATMKAFWMQYLEDDNHVNIDAALAAIWPNAEGTSARRPPPINTAWDSEPTSAAYERRSRNDLVHALGVHGLAALEESLRHTARIRIPDLFERVADVAPHWDMSAEAFYDFCQPFCDASAPDTVCTRQFLVAMQLPVGGLHPAVERLRDALQHIPAQELETQCAMFDMEDDGWILLSECVAVLHALPNVALTQLEIEAGVRQLAQPDLRIAYKDVCAVLGSSSDEGYDDRWHKLRIQLCDDNPDKGQDVFRQLERIFQKLSSHPSRCMITAGDLQRVLGALLPPSDLQWIHRLMRKSDGSLDGQDFLARLFPTTFLAMSSERSFPQPRHLPVHPFRSSTPRGRLPPSHYDTHITTTRARSASPTRAMHSKLRGTSTGHHSTKPHTLRVYSPRSPGKTTPRDDAVLQQLREIIHHQQIDLLALSDISDGAGLVSLDAATQALWRELESLDLLTFVQLQKALRRFATGKDGRLNLKSVWDGLFDWSRLRNVTSHSMEDMAESFARFTSSRRGYLRWHPDFQRALDEMFAVDWMPWEHQVLCHRFGLTMHHEMWIDVRAFVKHLASLPQDLWPLIQAHCDYQEMDPNHKGYVDRADLKRFLARVLHHSPTPYEVSCHIFA</sequence>
<evidence type="ECO:0000256" key="1">
    <source>
        <dbReference type="SAM" id="MobiDB-lite"/>
    </source>
</evidence>
<dbReference type="SUPFAM" id="SSF47473">
    <property type="entry name" value="EF-hand"/>
    <property type="match status" value="2"/>
</dbReference>
<proteinExistence type="predicted"/>
<dbReference type="GO" id="GO:0005509">
    <property type="term" value="F:calcium ion binding"/>
    <property type="evidence" value="ECO:0007669"/>
    <property type="project" value="InterPro"/>
</dbReference>
<dbReference type="InterPro" id="IPR002048">
    <property type="entry name" value="EF_hand_dom"/>
</dbReference>
<dbReference type="RefSeq" id="XP_008870242.1">
    <property type="nucleotide sequence ID" value="XM_008872020.1"/>
</dbReference>
<dbReference type="GeneID" id="20083878"/>
<dbReference type="InterPro" id="IPR011992">
    <property type="entry name" value="EF-hand-dom_pair"/>
</dbReference>
<organism evidence="3">
    <name type="scientific">Aphanomyces invadans</name>
    <dbReference type="NCBI Taxonomy" id="157072"/>
    <lineage>
        <taxon>Eukaryota</taxon>
        <taxon>Sar</taxon>
        <taxon>Stramenopiles</taxon>
        <taxon>Oomycota</taxon>
        <taxon>Saprolegniomycetes</taxon>
        <taxon>Saprolegniales</taxon>
        <taxon>Verrucalvaceae</taxon>
        <taxon>Aphanomyces</taxon>
    </lineage>
</organism>
<evidence type="ECO:0000259" key="2">
    <source>
        <dbReference type="PROSITE" id="PS50222"/>
    </source>
</evidence>
<feature type="domain" description="EF-hand" evidence="2">
    <location>
        <begin position="644"/>
        <end position="670"/>
    </location>
</feature>
<evidence type="ECO:0000313" key="3">
    <source>
        <dbReference type="EMBL" id="ETW01244.1"/>
    </source>
</evidence>
<dbReference type="EMBL" id="KI913963">
    <property type="protein sequence ID" value="ETW01244.1"/>
    <property type="molecule type" value="Genomic_DNA"/>
</dbReference>
<feature type="region of interest" description="Disordered" evidence="1">
    <location>
        <begin position="422"/>
        <end position="466"/>
    </location>
</feature>
<dbReference type="VEuPathDB" id="FungiDB:H310_06828"/>
<accession>A0A024U4R6</accession>
<name>A0A024U4R6_9STRA</name>
<feature type="compositionally biased region" description="Low complexity" evidence="1">
    <location>
        <begin position="422"/>
        <end position="432"/>
    </location>
</feature>
<protein>
    <recommendedName>
        <fullName evidence="2">EF-hand domain-containing protein</fullName>
    </recommendedName>
</protein>
<reference evidence="3" key="1">
    <citation type="submission" date="2013-12" db="EMBL/GenBank/DDBJ databases">
        <title>The Genome Sequence of Aphanomyces invadans NJM9701.</title>
        <authorList>
            <consortium name="The Broad Institute Genomics Platform"/>
            <person name="Russ C."/>
            <person name="Tyler B."/>
            <person name="van West P."/>
            <person name="Dieguez-Uribeondo J."/>
            <person name="Young S.K."/>
            <person name="Zeng Q."/>
            <person name="Gargeya S."/>
            <person name="Fitzgerald M."/>
            <person name="Abouelleil A."/>
            <person name="Alvarado L."/>
            <person name="Chapman S.B."/>
            <person name="Gainer-Dewar J."/>
            <person name="Goldberg J."/>
            <person name="Griggs A."/>
            <person name="Gujja S."/>
            <person name="Hansen M."/>
            <person name="Howarth C."/>
            <person name="Imamovic A."/>
            <person name="Ireland A."/>
            <person name="Larimer J."/>
            <person name="McCowan C."/>
            <person name="Murphy C."/>
            <person name="Pearson M."/>
            <person name="Poon T.W."/>
            <person name="Priest M."/>
            <person name="Roberts A."/>
            <person name="Saif S."/>
            <person name="Shea T."/>
            <person name="Sykes S."/>
            <person name="Wortman J."/>
            <person name="Nusbaum C."/>
            <person name="Birren B."/>
        </authorList>
    </citation>
    <scope>NUCLEOTIDE SEQUENCE [LARGE SCALE GENOMIC DNA]</scope>
    <source>
        <strain evidence="3">NJM9701</strain>
    </source>
</reference>
<dbReference type="PROSITE" id="PS50222">
    <property type="entry name" value="EF_HAND_2"/>
    <property type="match status" value="1"/>
</dbReference>